<evidence type="ECO:0000313" key="1">
    <source>
        <dbReference type="EMBL" id="MCX7571206.1"/>
    </source>
</evidence>
<sequence length="139" mass="15701">MQYLYGDNMQLRVLDEIEFWKQQEMEHTVVIRTIAPGLEPDYVKAMEQWELALGRTQGLAVRYIESLARTGSEAAKGFSDETLALTYFAVKQSEHFIAVLDHLVANSTAIKGNPVAKVVVAHIRRESEYFIGVAQTVLE</sequence>
<evidence type="ECO:0000313" key="2">
    <source>
        <dbReference type="Proteomes" id="UP001208017"/>
    </source>
</evidence>
<reference evidence="1 2" key="1">
    <citation type="submission" date="2022-11" db="EMBL/GenBank/DDBJ databases">
        <title>Study of microbial diversity in lake waters.</title>
        <authorList>
            <person name="Zhang J."/>
        </authorList>
    </citation>
    <scope>NUCLEOTIDE SEQUENCE [LARGE SCALE GENOMIC DNA]</scope>
    <source>
        <strain evidence="1 2">DT12</strain>
    </source>
</reference>
<dbReference type="RefSeq" id="WP_267152451.1">
    <property type="nucleotide sequence ID" value="NZ_JAPMLT010000009.1"/>
</dbReference>
<gene>
    <name evidence="1" type="ORF">OS242_14740</name>
</gene>
<dbReference type="EMBL" id="JAPMLT010000009">
    <property type="protein sequence ID" value="MCX7571206.1"/>
    <property type="molecule type" value="Genomic_DNA"/>
</dbReference>
<comment type="caution">
    <text evidence="1">The sequence shown here is derived from an EMBL/GenBank/DDBJ whole genome shotgun (WGS) entry which is preliminary data.</text>
</comment>
<dbReference type="Pfam" id="PF11155">
    <property type="entry name" value="DUF2935"/>
    <property type="match status" value="1"/>
</dbReference>
<name>A0ABT3X6D2_9BACL</name>
<dbReference type="Gene3D" id="1.20.1260.120">
    <property type="entry name" value="Protein of unknown function DUF2935"/>
    <property type="match status" value="1"/>
</dbReference>
<dbReference type="InterPro" id="IPR021328">
    <property type="entry name" value="CotB-like"/>
</dbReference>
<proteinExistence type="predicted"/>
<dbReference type="Proteomes" id="UP001208017">
    <property type="component" value="Unassembled WGS sequence"/>
</dbReference>
<organism evidence="1 2">
    <name type="scientific">Tumebacillus lacus</name>
    <dbReference type="NCBI Taxonomy" id="2995335"/>
    <lineage>
        <taxon>Bacteria</taxon>
        <taxon>Bacillati</taxon>
        <taxon>Bacillota</taxon>
        <taxon>Bacilli</taxon>
        <taxon>Bacillales</taxon>
        <taxon>Alicyclobacillaceae</taxon>
        <taxon>Tumebacillus</taxon>
    </lineage>
</organism>
<keyword evidence="2" id="KW-1185">Reference proteome</keyword>
<protein>
    <submittedName>
        <fullName evidence="1">DUF2935 domain-containing protein</fullName>
    </submittedName>
</protein>
<dbReference type="SUPFAM" id="SSF158430">
    <property type="entry name" value="Bacillus cereus metalloprotein-like"/>
    <property type="match status" value="1"/>
</dbReference>
<accession>A0ABT3X6D2</accession>